<dbReference type="Gene3D" id="2.180.10.10">
    <property type="entry name" value="RHS repeat-associated core"/>
    <property type="match status" value="1"/>
</dbReference>
<dbReference type="PANTHER" id="PTHR32305">
    <property type="match status" value="1"/>
</dbReference>
<dbReference type="EMBL" id="CP131060">
    <property type="protein sequence ID" value="WNY25857.1"/>
    <property type="molecule type" value="Genomic_DNA"/>
</dbReference>
<organism evidence="1 2">
    <name type="scientific">Methanolapillus millepedarum</name>
    <dbReference type="NCBI Taxonomy" id="3028296"/>
    <lineage>
        <taxon>Archaea</taxon>
        <taxon>Methanobacteriati</taxon>
        <taxon>Methanobacteriota</taxon>
        <taxon>Stenosarchaea group</taxon>
        <taxon>Methanomicrobia</taxon>
        <taxon>Methanosarcinales</taxon>
        <taxon>Methanosarcinaceae</taxon>
        <taxon>Methanolapillus</taxon>
    </lineage>
</organism>
<dbReference type="AlphaFoldDB" id="A0AA96V3H2"/>
<dbReference type="RefSeq" id="WP_338102206.1">
    <property type="nucleotide sequence ID" value="NZ_CP131060.1"/>
</dbReference>
<name>A0AA96V3H2_9EURY</name>
<dbReference type="InterPro" id="IPR050708">
    <property type="entry name" value="T6SS_VgrG/RHS"/>
</dbReference>
<gene>
    <name evidence="1" type="ORF">MsAc7_14210</name>
</gene>
<evidence type="ECO:0000313" key="1">
    <source>
        <dbReference type="EMBL" id="WNY25857.1"/>
    </source>
</evidence>
<dbReference type="GeneID" id="89230521"/>
<evidence type="ECO:0008006" key="3">
    <source>
        <dbReference type="Google" id="ProtNLM"/>
    </source>
</evidence>
<dbReference type="InterPro" id="IPR022385">
    <property type="entry name" value="Rhs_assc_core"/>
</dbReference>
<accession>A0AA96V3H2</accession>
<dbReference type="NCBIfam" id="TIGR03696">
    <property type="entry name" value="Rhs_assc_core"/>
    <property type="match status" value="1"/>
</dbReference>
<reference evidence="1 2" key="1">
    <citation type="submission" date="2023-07" db="EMBL/GenBank/DDBJ databases">
        <title>Closed genoem sequence of Methanosarcinaceae archaeon Ac7.</title>
        <authorList>
            <person name="Poehlein A."/>
            <person name="Protasov E."/>
            <person name="Platt K."/>
            <person name="Reeh H."/>
            <person name="Daniel R."/>
            <person name="Brune A."/>
        </authorList>
    </citation>
    <scope>NUCLEOTIDE SEQUENCE [LARGE SCALE GENOMIC DNA]</scope>
    <source>
        <strain evidence="1 2">Ac7</strain>
    </source>
</reference>
<dbReference type="PANTHER" id="PTHR32305:SF15">
    <property type="entry name" value="PROTEIN RHSA-RELATED"/>
    <property type="match status" value="1"/>
</dbReference>
<keyword evidence="2" id="KW-1185">Reference proteome</keyword>
<proteinExistence type="predicted"/>
<dbReference type="Proteomes" id="UP001303587">
    <property type="component" value="Chromosome"/>
</dbReference>
<protein>
    <recommendedName>
        <fullName evidence="3">RHS repeat-associated core domain-containing protein</fullName>
    </recommendedName>
</protein>
<sequence>MNSSSSASLSATHISSAEIQKASVTPPKILVPSGFKTKEFGTNQTAAVYQKQDLVNGHKYYIRSNLAGNGENAYAEQFELSASKAEIHDHSAHSLLEHGHEMDSVSGIFTHHAGDRQEIENILASNMNSDVFAVTEPILIDLTETFGAGNEPDVEWCHENIPYFTGTQTVTLQSTSTSSGASSFAASKYTYTGKEFESDIGIYYYGARYYNPTTFTFTQADSMIPNVYNPQALNRYAYSYNNPVTYTDPDGHTPLLVTAAAGAIAGGLIAGGMSAAIQYATTGEVNWKQVGGAALGGAVAGGIFGLTLGVGSGLMAAAGATAFETSFVMGVTSTGASLISGMAGRAAESYYVAGEIDKEYVFDSKCMIEDLAFGAVGGGFVKPVKVTKFKEVLKMGNVPALKYLVKSTGKQTLRNTPLETFTKSMHNEKEISDIVNIVGDHVVDSTHGGGTSSSGGSSGVKYCPVCGAVIG</sequence>
<evidence type="ECO:0000313" key="2">
    <source>
        <dbReference type="Proteomes" id="UP001303587"/>
    </source>
</evidence>